<evidence type="ECO:0008006" key="4">
    <source>
        <dbReference type="Google" id="ProtNLM"/>
    </source>
</evidence>
<evidence type="ECO:0000313" key="2">
    <source>
        <dbReference type="EMBL" id="MBP2294751.1"/>
    </source>
</evidence>
<dbReference type="PANTHER" id="PTHR37549:SF1">
    <property type="entry name" value="LIPOPROTEIN LPRI"/>
    <property type="match status" value="1"/>
</dbReference>
<dbReference type="InterPro" id="IPR052755">
    <property type="entry name" value="Lysozyme_Inhibitor_LprI"/>
</dbReference>
<gene>
    <name evidence="2" type="ORF">J2851_004541</name>
</gene>
<proteinExistence type="predicted"/>
<dbReference type="RefSeq" id="WP_209769034.1">
    <property type="nucleotide sequence ID" value="NZ_JAGINP010000017.1"/>
</dbReference>
<evidence type="ECO:0000256" key="1">
    <source>
        <dbReference type="SAM" id="SignalP"/>
    </source>
</evidence>
<feature type="signal peptide" evidence="1">
    <location>
        <begin position="1"/>
        <end position="23"/>
    </location>
</feature>
<protein>
    <recommendedName>
        <fullName evidence="4">Lysozyme inhibitor LprI N-terminal domain-containing protein</fullName>
    </recommendedName>
</protein>
<name>A0ABS4SQC0_9PROT</name>
<comment type="caution">
    <text evidence="2">The sequence shown here is derived from an EMBL/GenBank/DDBJ whole genome shotgun (WGS) entry which is preliminary data.</text>
</comment>
<evidence type="ECO:0000313" key="3">
    <source>
        <dbReference type="Proteomes" id="UP000781958"/>
    </source>
</evidence>
<dbReference type="EMBL" id="JAGINP010000017">
    <property type="protein sequence ID" value="MBP2294751.1"/>
    <property type="molecule type" value="Genomic_DNA"/>
</dbReference>
<keyword evidence="3" id="KW-1185">Reference proteome</keyword>
<feature type="chain" id="PRO_5046071516" description="Lysozyme inhibitor LprI N-terminal domain-containing protein" evidence="1">
    <location>
        <begin position="24"/>
        <end position="391"/>
    </location>
</feature>
<accession>A0ABS4SQC0</accession>
<keyword evidence="1" id="KW-0732">Signal</keyword>
<reference evidence="2 3" key="1">
    <citation type="submission" date="2021-03" db="EMBL/GenBank/DDBJ databases">
        <title>Genomic Encyclopedia of Type Strains, Phase III (KMG-III): the genomes of soil and plant-associated and newly described type strains.</title>
        <authorList>
            <person name="Whitman W."/>
        </authorList>
    </citation>
    <scope>NUCLEOTIDE SEQUENCE [LARGE SCALE GENOMIC DNA]</scope>
    <source>
        <strain evidence="2 3">IMMIB AFH-6</strain>
    </source>
</reference>
<dbReference type="Proteomes" id="UP000781958">
    <property type="component" value="Unassembled WGS sequence"/>
</dbReference>
<organism evidence="2 3">
    <name type="scientific">Azospirillum rugosum</name>
    <dbReference type="NCBI Taxonomy" id="416170"/>
    <lineage>
        <taxon>Bacteria</taxon>
        <taxon>Pseudomonadati</taxon>
        <taxon>Pseudomonadota</taxon>
        <taxon>Alphaproteobacteria</taxon>
        <taxon>Rhodospirillales</taxon>
        <taxon>Azospirillaceae</taxon>
        <taxon>Azospirillum</taxon>
    </lineage>
</organism>
<dbReference type="PANTHER" id="PTHR37549">
    <property type="entry name" value="LIPOPROTEIN LPRI"/>
    <property type="match status" value="1"/>
</dbReference>
<sequence>MARSSWILGSALALCLLPLSADAQTPDCTKATSAADRTVCASPDLKVAAEDVATTLRDVLDNTPSTDRDAVQRAQQAFLTERERTCADKSTIAACQKLYEKRSADLANQNTAAQKKLSTLVAGIPKDPKAVAAALQRYDGAAAKAWLVYLYHSGAVPAADKEDRVRKMVAAVIDNGLPNDPYLLEEMKNLGDVATAPTGTMLLFLRHVLSTTEMDAPCFLFTKHGQPAFEAFGAFWGNSRDESPGLCTPPSSIFDLPEWKKIADRMDPAIEPALEERGSIRYGYERQFEVDDLQASLVPSTLLEAPQSTEARKMAEQRQKAVAAFRAWKDFNVWPEADYKAAVAALPSAIAATAKVYREKFNLLPQVADQAARAAGDRFLAGRLGLIMPDD</sequence>